<reference evidence="1" key="1">
    <citation type="submission" date="2020-11" db="EMBL/GenBank/DDBJ databases">
        <authorList>
            <consortium name="DOE Joint Genome Institute"/>
            <person name="Ahrendt S."/>
            <person name="Riley R."/>
            <person name="Andreopoulos W."/>
            <person name="Labutti K."/>
            <person name="Pangilinan J."/>
            <person name="Ruiz-Duenas F.J."/>
            <person name="Barrasa J.M."/>
            <person name="Sanchez-Garcia M."/>
            <person name="Camarero S."/>
            <person name="Miyauchi S."/>
            <person name="Serrano A."/>
            <person name="Linde D."/>
            <person name="Babiker R."/>
            <person name="Drula E."/>
            <person name="Ayuso-Fernandez I."/>
            <person name="Pacheco R."/>
            <person name="Padilla G."/>
            <person name="Ferreira P."/>
            <person name="Barriuso J."/>
            <person name="Kellner H."/>
            <person name="Castanera R."/>
            <person name="Alfaro M."/>
            <person name="Ramirez L."/>
            <person name="Pisabarro A.G."/>
            <person name="Kuo A."/>
            <person name="Tritt A."/>
            <person name="Lipzen A."/>
            <person name="He G."/>
            <person name="Yan M."/>
            <person name="Ng V."/>
            <person name="Cullen D."/>
            <person name="Martin F."/>
            <person name="Rosso M.-N."/>
            <person name="Henrissat B."/>
            <person name="Hibbett D."/>
            <person name="Martinez A.T."/>
            <person name="Grigoriev I.V."/>
        </authorList>
    </citation>
    <scope>NUCLEOTIDE SEQUENCE</scope>
    <source>
        <strain evidence="1">CIRM-BRFM 674</strain>
    </source>
</reference>
<evidence type="ECO:0000313" key="2">
    <source>
        <dbReference type="Proteomes" id="UP000807469"/>
    </source>
</evidence>
<organism evidence="1 2">
    <name type="scientific">Pholiota conissans</name>
    <dbReference type="NCBI Taxonomy" id="109636"/>
    <lineage>
        <taxon>Eukaryota</taxon>
        <taxon>Fungi</taxon>
        <taxon>Dikarya</taxon>
        <taxon>Basidiomycota</taxon>
        <taxon>Agaricomycotina</taxon>
        <taxon>Agaricomycetes</taxon>
        <taxon>Agaricomycetidae</taxon>
        <taxon>Agaricales</taxon>
        <taxon>Agaricineae</taxon>
        <taxon>Strophariaceae</taxon>
        <taxon>Pholiota</taxon>
    </lineage>
</organism>
<gene>
    <name evidence="1" type="ORF">BDN70DRAFT_995574</name>
</gene>
<dbReference type="AlphaFoldDB" id="A0A9P5YZ99"/>
<protein>
    <submittedName>
        <fullName evidence="1">Uncharacterized protein</fullName>
    </submittedName>
</protein>
<name>A0A9P5YZ99_9AGAR</name>
<comment type="caution">
    <text evidence="1">The sequence shown here is derived from an EMBL/GenBank/DDBJ whole genome shotgun (WGS) entry which is preliminary data.</text>
</comment>
<dbReference type="EMBL" id="MU155288">
    <property type="protein sequence ID" value="KAF9476611.1"/>
    <property type="molecule type" value="Genomic_DNA"/>
</dbReference>
<sequence length="165" mass="18858">MSQYPPKVQACIPAAYNVHTVAKHWTYSFINDVFSALLYELNDNSAHERIVSMDENLLGFNHRGSFDVLSPFFTDPARAGDLFPTATSFSNFARTLANIIQKFHNTNKDDVIDRIARGFYKILSHLPRDRELAIFLRDCMGPFNPAAPYSRGKWAMSIHVLQYLQ</sequence>
<keyword evidence="2" id="KW-1185">Reference proteome</keyword>
<evidence type="ECO:0000313" key="1">
    <source>
        <dbReference type="EMBL" id="KAF9476611.1"/>
    </source>
</evidence>
<proteinExistence type="predicted"/>
<accession>A0A9P5YZ99</accession>
<dbReference type="Proteomes" id="UP000807469">
    <property type="component" value="Unassembled WGS sequence"/>
</dbReference>
<feature type="non-terminal residue" evidence="1">
    <location>
        <position position="165"/>
    </location>
</feature>